<organism evidence="1 2">
    <name type="scientific">Electrophorus voltai</name>
    <dbReference type="NCBI Taxonomy" id="2609070"/>
    <lineage>
        <taxon>Eukaryota</taxon>
        <taxon>Metazoa</taxon>
        <taxon>Chordata</taxon>
        <taxon>Craniata</taxon>
        <taxon>Vertebrata</taxon>
        <taxon>Euteleostomi</taxon>
        <taxon>Actinopterygii</taxon>
        <taxon>Neopterygii</taxon>
        <taxon>Teleostei</taxon>
        <taxon>Ostariophysi</taxon>
        <taxon>Gymnotiformes</taxon>
        <taxon>Gymnotoidei</taxon>
        <taxon>Gymnotidae</taxon>
        <taxon>Electrophorus</taxon>
    </lineage>
</organism>
<name>A0AAD9DU67_9TELE</name>
<gene>
    <name evidence="1" type="ORF">P4O66_001620</name>
</gene>
<keyword evidence="2" id="KW-1185">Reference proteome</keyword>
<reference evidence="1" key="1">
    <citation type="submission" date="2023-03" db="EMBL/GenBank/DDBJ databases">
        <title>Electrophorus voltai genome.</title>
        <authorList>
            <person name="Bian C."/>
        </authorList>
    </citation>
    <scope>NUCLEOTIDE SEQUENCE</scope>
    <source>
        <strain evidence="1">CB-2022</strain>
        <tissue evidence="1">Muscle</tissue>
    </source>
</reference>
<evidence type="ECO:0000313" key="1">
    <source>
        <dbReference type="EMBL" id="KAK1792889.1"/>
    </source>
</evidence>
<evidence type="ECO:0000313" key="2">
    <source>
        <dbReference type="Proteomes" id="UP001239994"/>
    </source>
</evidence>
<dbReference type="EMBL" id="JAROKS010000018">
    <property type="protein sequence ID" value="KAK1792889.1"/>
    <property type="molecule type" value="Genomic_DNA"/>
</dbReference>
<proteinExistence type="predicted"/>
<sequence>MSKSSLNSTVPIREVIYVVLHEFKDLLKVCSCGSKLDLLPDPLRLNAAALSPDPPALVPGVEEATPQVPMPCARLFPVSYARPVPVVAPQSSPVPQKAATALLPVFYVSTDLPPVSQSCVGGIVVFVHPSVAQFRGGYYHGVFRALGYPTGCQLVRNHVLH</sequence>
<dbReference type="AlphaFoldDB" id="A0AAD9DU67"/>
<accession>A0AAD9DU67</accession>
<protein>
    <submittedName>
        <fullName evidence="1">Uncharacterized protein</fullName>
    </submittedName>
</protein>
<dbReference type="Proteomes" id="UP001239994">
    <property type="component" value="Unassembled WGS sequence"/>
</dbReference>
<comment type="caution">
    <text evidence="1">The sequence shown here is derived from an EMBL/GenBank/DDBJ whole genome shotgun (WGS) entry which is preliminary data.</text>
</comment>